<dbReference type="Gene3D" id="3.30.1520.10">
    <property type="entry name" value="Phox-like domain"/>
    <property type="match status" value="1"/>
</dbReference>
<evidence type="ECO:0000256" key="1">
    <source>
        <dbReference type="ARBA" id="ARBA00008795"/>
    </source>
</evidence>
<feature type="compositionally biased region" description="Polar residues" evidence="5">
    <location>
        <begin position="2023"/>
        <end position="2033"/>
    </location>
</feature>
<accession>A0A131YM72</accession>
<feature type="compositionally biased region" description="Polar residues" evidence="5">
    <location>
        <begin position="817"/>
        <end position="826"/>
    </location>
</feature>
<feature type="region of interest" description="Disordered" evidence="5">
    <location>
        <begin position="817"/>
        <end position="839"/>
    </location>
</feature>
<feature type="compositionally biased region" description="Basic and acidic residues" evidence="5">
    <location>
        <begin position="181"/>
        <end position="191"/>
    </location>
</feature>
<dbReference type="CDD" id="cd11835">
    <property type="entry name" value="SH3_ARHGAP32_33"/>
    <property type="match status" value="1"/>
</dbReference>
<evidence type="ECO:0000259" key="7">
    <source>
        <dbReference type="PROSITE" id="PS50238"/>
    </source>
</evidence>
<feature type="region of interest" description="Disordered" evidence="5">
    <location>
        <begin position="1688"/>
        <end position="1724"/>
    </location>
</feature>
<dbReference type="Pfam" id="PF00018">
    <property type="entry name" value="SH3_1"/>
    <property type="match status" value="1"/>
</dbReference>
<feature type="region of interest" description="Disordered" evidence="5">
    <location>
        <begin position="1418"/>
        <end position="1442"/>
    </location>
</feature>
<feature type="region of interest" description="Disordered" evidence="5">
    <location>
        <begin position="1"/>
        <end position="42"/>
    </location>
</feature>
<dbReference type="InterPro" id="IPR001452">
    <property type="entry name" value="SH3_domain"/>
</dbReference>
<dbReference type="SMART" id="SM00324">
    <property type="entry name" value="RhoGAP"/>
    <property type="match status" value="1"/>
</dbReference>
<dbReference type="PANTHER" id="PTHR15729:SF10">
    <property type="entry name" value="GTPASE-ACTIVATING PROTEIN CDGAPR"/>
    <property type="match status" value="1"/>
</dbReference>
<dbReference type="SMART" id="SM00326">
    <property type="entry name" value="SH3"/>
    <property type="match status" value="1"/>
</dbReference>
<feature type="compositionally biased region" description="Polar residues" evidence="5">
    <location>
        <begin position="1959"/>
        <end position="1972"/>
    </location>
</feature>
<feature type="compositionally biased region" description="Polar residues" evidence="5">
    <location>
        <begin position="119"/>
        <end position="143"/>
    </location>
</feature>
<feature type="compositionally biased region" description="Polar residues" evidence="5">
    <location>
        <begin position="855"/>
        <end position="866"/>
    </location>
</feature>
<feature type="compositionally biased region" description="Polar residues" evidence="5">
    <location>
        <begin position="1795"/>
        <end position="1807"/>
    </location>
</feature>
<feature type="compositionally biased region" description="Low complexity" evidence="5">
    <location>
        <begin position="1"/>
        <end position="11"/>
    </location>
</feature>
<name>A0A131YM72_RHIAP</name>
<feature type="region of interest" description="Disordered" evidence="5">
    <location>
        <begin position="1786"/>
        <end position="1889"/>
    </location>
</feature>
<dbReference type="EMBL" id="GEDV01009381">
    <property type="protein sequence ID" value="JAP79176.1"/>
    <property type="molecule type" value="Transcribed_RNA"/>
</dbReference>
<feature type="compositionally biased region" description="Pro residues" evidence="5">
    <location>
        <begin position="91"/>
        <end position="109"/>
    </location>
</feature>
<protein>
    <submittedName>
        <fullName evidence="8">Rho gtpase activating protein 32</fullName>
    </submittedName>
</protein>
<dbReference type="GO" id="GO:0005096">
    <property type="term" value="F:GTPase activator activity"/>
    <property type="evidence" value="ECO:0007669"/>
    <property type="project" value="UniProtKB-KW"/>
</dbReference>
<feature type="compositionally biased region" description="Polar residues" evidence="5">
    <location>
        <begin position="1094"/>
        <end position="1104"/>
    </location>
</feature>
<feature type="compositionally biased region" description="Polar residues" evidence="5">
    <location>
        <begin position="1816"/>
        <end position="1832"/>
    </location>
</feature>
<feature type="compositionally biased region" description="Low complexity" evidence="5">
    <location>
        <begin position="1997"/>
        <end position="2022"/>
    </location>
</feature>
<evidence type="ECO:0000256" key="5">
    <source>
        <dbReference type="SAM" id="MobiDB-lite"/>
    </source>
</evidence>
<dbReference type="FunFam" id="1.10.555.10:FF:000002">
    <property type="entry name" value="rho GTPase-activating protein 32 isoform X1"/>
    <property type="match status" value="1"/>
</dbReference>
<evidence type="ECO:0000256" key="3">
    <source>
        <dbReference type="ARBA" id="ARBA00022468"/>
    </source>
</evidence>
<dbReference type="PROSITE" id="PS50002">
    <property type="entry name" value="SH3"/>
    <property type="match status" value="1"/>
</dbReference>
<evidence type="ECO:0000313" key="8">
    <source>
        <dbReference type="EMBL" id="JAP79176.1"/>
    </source>
</evidence>
<evidence type="ECO:0000256" key="2">
    <source>
        <dbReference type="ARBA" id="ARBA00022443"/>
    </source>
</evidence>
<dbReference type="SUPFAM" id="SSF50044">
    <property type="entry name" value="SH3-domain"/>
    <property type="match status" value="1"/>
</dbReference>
<sequence>MQQHQQMQQLLMKREDGSAGPAVSHGVRMVPHMGARPPFPQHEGQQVVLHPRFPGNLPIPRYLSRQGGDPVSQHPPGHPYLQRTGGVHPMMRPPPPYPDHLRKPPPSPAISPSHGGIQPESSGSPDPSRTPPSLSRPNSQPALQSPDPRSSPMERHFSPGTPSSSSSLPQRSPAVPAQGQDDGRGDGERSAESLSDLLSRVSKTPSESPSPRTDEGRPSIGEPSPGRGCVSQDNSGQTPPLSKQESILQYLRAGSVGSPASNSNSSRGSVDSFGGMGGAQPMSSAPDTTPRSSESPQYVATSVYQGVVASPVGSPVSSTFAGQGQTMTLTDTFASDSSDGSSPMQVRAQMVRVSQGMMGLPTSSASFTRNTGMQQQQLQQQASNESCCSGGGTAPAATWWAVQVTSRERSWTLRRSYDNFRLLDEQLHRCVYDRQHSRLPELPDPADLPQEPQDREVLVRELLSDYLCRFSCLVGNLVSCGSVLNWLELDNRGHRLLVTDESAINTPAVAAAYVTRSYAAQAPDEISFQVGDMVSVIDMPPADESMWWRGKRGFEVGFFPSECVQVIGDKIPHNLKIPTKPVLRKHGKLIAFFRSFLLSRPSRRKLKQSGILRERVFGCDLGEHLTNTGRDVPLVLSSCAKFIEQFGIVDGIYRLSGVTSNIQRLRVTFDEDRVPDLNEEEIRQDIHCVASLLKMYFRELPNPLLTYQLYDKFVAAMQLQGNNQLLRIREVVKELPPPHYRTLETLVRHLAIVAAHGDRTGMTAKNVAIVWAPNLLRSKDLEVASVGALHVIGVQAVLTEYLICYVDLIFNDKMPTYPSSPESVESTPRRGSRPKSLAISTPTKLLSLEEARSRALSSNLPGNPQQKYIDVGGGPDSLPAKYHTVIELPHGKRGSGKLKKSPLGWKSFFARGWHSGSTREKDKHGPGLRKASTGSLPHHQSLPIQDKALTEADLTHSASKQLRSVKSAESLISSGGHSGRNSDVLDSCNSSSDASRVQPFQWLPEGTPASSPTGPHKHVRSVSHDSYFERGGLDMSLEDVHATFGLGSQYNGARVDRVANSQTAPPVGPHKSPRKQKLCPDSGDGASPKVQRLSDCSQAPTFHSSQEATLEATCTNMDTAPSGHHASSHPQLPTFATASDEQAADVRQQSSRSLTPYTSRQPMAVHSPDDIEPYTSPSPQEFPQPPSHFGNVDVPPPHLSNEKMVLVEVHAVEEGGDSTQEIIDGGLVFHRPFVEDVGETDGRCESTGGSTDFDESESNVGTSLSLAEDIATSLKMSCCQFDTDFLVGDTRAASLETSFLNRMSASLPYIEDTDTSASPLSSPCAGCELLPQDMSTTRSTPSPVDVQQSDACDVNSSEHMSSSFVAASVVDESLETPVSVMPEDDGLRTFSDSELHGLCGGVDMVQRVEALNSSVVPAAEGGSAVDGQSSSSDEEEDNEEAMPYSYLDESPLLSDACGGMLHSQSQDQNLCLLSPQEPTAVEDEREVPGPTEMSDVAQEMLGSSEECGMQVEPCVMEPAPMLCDTGADTGQAVPGDMEDSLLDFSSDCGEGPKNICDQGSPDNGKNSLLNSSPELSLNSTCLPDHDLVAGANVESAAYDLSKHLSTTDASKTNSFNQETVVSDELALELRHNEGDGADKKREVAPLDHVSKPDVDLAASNEAKQLIDFSDDEVQLRSSPRQVRVVEAKRKSETAKSNGAVVDTDRKRLSEPPHYSRSEKRGSVKELMSKFESGDAHGTADLSPSKTCQPSLFTQLKVMRLQSLKNPSSPSANYDPWSDPILDQEDQEERLCCAEETSSAGTVPTSNTVHEDVGPVHTTQPSASEPQATNTTADIVLDVTVPDGTRPSTLELRKVNVPTQSVEPQKTDPVVTKPEATRSTSVPTVESEVMSRRRIEKIKEERRAQLREKLKSEGCRSHSDEAVATKAEVKLRRTSEDVALWNVDVVPLRQVNRENDRHQLSSVKSWPKQTTPGDQRRRDSAKQASIDVVDKKPPPGRTSPVKTSPVKSSPTKTSPLKSSPVKSQPTRSPAQQAETIVRKQDLSPPKRIRDRAAMFECRSQKEQARPPPQRLARADLSSF</sequence>
<keyword evidence="2 4" id="KW-0728">SH3 domain</keyword>
<dbReference type="PROSITE" id="PS50238">
    <property type="entry name" value="RHOGAP"/>
    <property type="match status" value="1"/>
</dbReference>
<feature type="compositionally biased region" description="Basic and acidic residues" evidence="5">
    <location>
        <begin position="2049"/>
        <end position="2063"/>
    </location>
</feature>
<feature type="compositionally biased region" description="Low complexity" evidence="5">
    <location>
        <begin position="158"/>
        <end position="173"/>
    </location>
</feature>
<feature type="region of interest" description="Disordered" evidence="5">
    <location>
        <begin position="1060"/>
        <end position="1104"/>
    </location>
</feature>
<feature type="region of interest" description="Disordered" evidence="5">
    <location>
        <begin position="1940"/>
        <end position="2078"/>
    </location>
</feature>
<feature type="compositionally biased region" description="Polar residues" evidence="5">
    <location>
        <begin position="1147"/>
        <end position="1161"/>
    </location>
</feature>
<dbReference type="InterPro" id="IPR036871">
    <property type="entry name" value="PX_dom_sf"/>
</dbReference>
<feature type="region of interest" description="Disordered" evidence="5">
    <location>
        <begin position="58"/>
        <end position="297"/>
    </location>
</feature>
<feature type="region of interest" description="Disordered" evidence="5">
    <location>
        <begin position="915"/>
        <end position="942"/>
    </location>
</feature>
<feature type="domain" description="Rho-GAP" evidence="7">
    <location>
        <begin position="619"/>
        <end position="810"/>
    </location>
</feature>
<feature type="region of interest" description="Disordered" evidence="5">
    <location>
        <begin position="855"/>
        <end position="874"/>
    </location>
</feature>
<dbReference type="GO" id="GO:0035091">
    <property type="term" value="F:phosphatidylinositol binding"/>
    <property type="evidence" value="ECO:0007669"/>
    <property type="project" value="InterPro"/>
</dbReference>
<feature type="compositionally biased region" description="Polar residues" evidence="5">
    <location>
        <begin position="201"/>
        <end position="211"/>
    </location>
</feature>
<evidence type="ECO:0000259" key="6">
    <source>
        <dbReference type="PROSITE" id="PS50002"/>
    </source>
</evidence>
<dbReference type="InterPro" id="IPR036028">
    <property type="entry name" value="SH3-like_dom_sf"/>
</dbReference>
<dbReference type="SUPFAM" id="SSF48350">
    <property type="entry name" value="GTPase activation domain, GAP"/>
    <property type="match status" value="1"/>
</dbReference>
<feature type="domain" description="SH3" evidence="6">
    <location>
        <begin position="507"/>
        <end position="569"/>
    </location>
</feature>
<dbReference type="Gene3D" id="2.30.30.40">
    <property type="entry name" value="SH3 Domains"/>
    <property type="match status" value="1"/>
</dbReference>
<organism evidence="8">
    <name type="scientific">Rhipicephalus appendiculatus</name>
    <name type="common">Brown ear tick</name>
    <dbReference type="NCBI Taxonomy" id="34631"/>
    <lineage>
        <taxon>Eukaryota</taxon>
        <taxon>Metazoa</taxon>
        <taxon>Ecdysozoa</taxon>
        <taxon>Arthropoda</taxon>
        <taxon>Chelicerata</taxon>
        <taxon>Arachnida</taxon>
        <taxon>Acari</taxon>
        <taxon>Parasitiformes</taxon>
        <taxon>Ixodida</taxon>
        <taxon>Ixodoidea</taxon>
        <taxon>Ixodidae</taxon>
        <taxon>Rhipicephalinae</taxon>
        <taxon>Rhipicephalus</taxon>
        <taxon>Rhipicephalus</taxon>
    </lineage>
</organism>
<dbReference type="SUPFAM" id="SSF64268">
    <property type="entry name" value="PX domain"/>
    <property type="match status" value="1"/>
</dbReference>
<feature type="region of interest" description="Disordered" evidence="5">
    <location>
        <begin position="1238"/>
        <end position="1259"/>
    </location>
</feature>
<dbReference type="Pfam" id="PF00620">
    <property type="entry name" value="RhoGAP"/>
    <property type="match status" value="1"/>
</dbReference>
<evidence type="ECO:0000256" key="4">
    <source>
        <dbReference type="PROSITE-ProRule" id="PRU00192"/>
    </source>
</evidence>
<feature type="compositionally biased region" description="Polar residues" evidence="5">
    <location>
        <begin position="970"/>
        <end position="981"/>
    </location>
</feature>
<dbReference type="InterPro" id="IPR000198">
    <property type="entry name" value="RhoGAP_dom"/>
</dbReference>
<feature type="compositionally biased region" description="Basic and acidic residues" evidence="5">
    <location>
        <begin position="1702"/>
        <end position="1724"/>
    </location>
</feature>
<feature type="compositionally biased region" description="Low complexity" evidence="5">
    <location>
        <begin position="253"/>
        <end position="273"/>
    </location>
</feature>
<dbReference type="PANTHER" id="PTHR15729">
    <property type="entry name" value="CDC42 GTPASE-ACTIVATING PROTEIN"/>
    <property type="match status" value="1"/>
</dbReference>
<dbReference type="GO" id="GO:0007264">
    <property type="term" value="P:small GTPase-mediated signal transduction"/>
    <property type="evidence" value="ECO:0007669"/>
    <property type="project" value="TreeGrafter"/>
</dbReference>
<reference evidence="8" key="1">
    <citation type="journal article" date="2016" name="Ticks Tick Borne Dis.">
        <title>De novo assembly and annotation of the salivary gland transcriptome of Rhipicephalus appendiculatus male and female ticks during blood feeding.</title>
        <authorList>
            <person name="de Castro M.H."/>
            <person name="de Klerk D."/>
            <person name="Pienaar R."/>
            <person name="Latif A.A."/>
            <person name="Rees D.J."/>
            <person name="Mans B.J."/>
        </authorList>
    </citation>
    <scope>NUCLEOTIDE SEQUENCE</scope>
    <source>
        <tissue evidence="8">Salivary glands</tissue>
    </source>
</reference>
<feature type="compositionally biased region" description="Polar residues" evidence="5">
    <location>
        <begin position="281"/>
        <end position="297"/>
    </location>
</feature>
<proteinExistence type="inferred from homology"/>
<feature type="compositionally biased region" description="Polar residues" evidence="5">
    <location>
        <begin position="231"/>
        <end position="247"/>
    </location>
</feature>
<keyword evidence="3" id="KW-0343">GTPase activation</keyword>
<dbReference type="FunFam" id="2.30.30.40:FF:000207">
    <property type="entry name" value="CLUMA_CG020965, isoform A"/>
    <property type="match status" value="1"/>
</dbReference>
<feature type="region of interest" description="Disordered" evidence="5">
    <location>
        <begin position="1546"/>
        <end position="1571"/>
    </location>
</feature>
<feature type="region of interest" description="Disordered" evidence="5">
    <location>
        <begin position="954"/>
        <end position="996"/>
    </location>
</feature>
<dbReference type="InterPro" id="IPR051576">
    <property type="entry name" value="PX-Rho_GAP"/>
</dbReference>
<dbReference type="Gene3D" id="1.10.555.10">
    <property type="entry name" value="Rho GTPase activation protein"/>
    <property type="match status" value="1"/>
</dbReference>
<feature type="region of interest" description="Disordered" evidence="5">
    <location>
        <begin position="1138"/>
        <end position="1197"/>
    </location>
</feature>
<dbReference type="InterPro" id="IPR008936">
    <property type="entry name" value="Rho_GTPase_activation_prot"/>
</dbReference>
<comment type="similarity">
    <text evidence="1">Belongs to the PX domain-containing GAP family.</text>
</comment>